<dbReference type="AlphaFoldDB" id="A0A562R5H8"/>
<dbReference type="RefSeq" id="WP_145831930.1">
    <property type="nucleotide sequence ID" value="NZ_VLLA01000019.1"/>
</dbReference>
<feature type="domain" description="ATP-grasp" evidence="2">
    <location>
        <begin position="130"/>
        <end position="321"/>
    </location>
</feature>
<dbReference type="EMBL" id="VLLA01000019">
    <property type="protein sequence ID" value="TWI63804.1"/>
    <property type="molecule type" value="Genomic_DNA"/>
</dbReference>
<dbReference type="Gene3D" id="3.30.470.20">
    <property type="entry name" value="ATP-grasp fold, B domain"/>
    <property type="match status" value="1"/>
</dbReference>
<name>A0A562R5H8_9BRAD</name>
<gene>
    <name evidence="3" type="ORF">IQ16_06113</name>
</gene>
<dbReference type="GO" id="GO:0009432">
    <property type="term" value="P:SOS response"/>
    <property type="evidence" value="ECO:0007669"/>
    <property type="project" value="TreeGrafter"/>
</dbReference>
<dbReference type="Pfam" id="PF08443">
    <property type="entry name" value="RimK"/>
    <property type="match status" value="1"/>
</dbReference>
<dbReference type="GO" id="GO:0018169">
    <property type="term" value="F:ribosomal S6-glutamic acid ligase activity"/>
    <property type="evidence" value="ECO:0007669"/>
    <property type="project" value="TreeGrafter"/>
</dbReference>
<dbReference type="OrthoDB" id="9786585at2"/>
<dbReference type="Proteomes" id="UP000316291">
    <property type="component" value="Unassembled WGS sequence"/>
</dbReference>
<evidence type="ECO:0000256" key="1">
    <source>
        <dbReference type="PROSITE-ProRule" id="PRU00409"/>
    </source>
</evidence>
<comment type="caution">
    <text evidence="3">The sequence shown here is derived from an EMBL/GenBank/DDBJ whole genome shotgun (WGS) entry which is preliminary data.</text>
</comment>
<dbReference type="InterPro" id="IPR013651">
    <property type="entry name" value="ATP-grasp_RimK-type"/>
</dbReference>
<keyword evidence="1" id="KW-0547">Nucleotide-binding</keyword>
<accession>A0A562R5H8</accession>
<dbReference type="GO" id="GO:0046872">
    <property type="term" value="F:metal ion binding"/>
    <property type="evidence" value="ECO:0007669"/>
    <property type="project" value="InterPro"/>
</dbReference>
<evidence type="ECO:0000259" key="2">
    <source>
        <dbReference type="PROSITE" id="PS50975"/>
    </source>
</evidence>
<keyword evidence="4" id="KW-1185">Reference proteome</keyword>
<dbReference type="PANTHER" id="PTHR21621">
    <property type="entry name" value="RIBOSOMAL PROTEIN S6 MODIFICATION PROTEIN"/>
    <property type="match status" value="1"/>
</dbReference>
<evidence type="ECO:0000313" key="4">
    <source>
        <dbReference type="Proteomes" id="UP000316291"/>
    </source>
</evidence>
<evidence type="ECO:0000313" key="3">
    <source>
        <dbReference type="EMBL" id="TWI63804.1"/>
    </source>
</evidence>
<dbReference type="Gene3D" id="3.30.1490.20">
    <property type="entry name" value="ATP-grasp fold, A domain"/>
    <property type="match status" value="1"/>
</dbReference>
<dbReference type="InterPro" id="IPR013815">
    <property type="entry name" value="ATP_grasp_subdomain_1"/>
</dbReference>
<dbReference type="SUPFAM" id="SSF56059">
    <property type="entry name" value="Glutathione synthetase ATP-binding domain-like"/>
    <property type="match status" value="1"/>
</dbReference>
<reference evidence="3 4" key="1">
    <citation type="journal article" date="2015" name="Stand. Genomic Sci.">
        <title>Genomic Encyclopedia of Bacterial and Archaeal Type Strains, Phase III: the genomes of soil and plant-associated and newly described type strains.</title>
        <authorList>
            <person name="Whitman W.B."/>
            <person name="Woyke T."/>
            <person name="Klenk H.P."/>
            <person name="Zhou Y."/>
            <person name="Lilburn T.G."/>
            <person name="Beck B.J."/>
            <person name="De Vos P."/>
            <person name="Vandamme P."/>
            <person name="Eisen J.A."/>
            <person name="Garrity G."/>
            <person name="Hugenholtz P."/>
            <person name="Kyrpides N.C."/>
        </authorList>
    </citation>
    <scope>NUCLEOTIDE SEQUENCE [LARGE SCALE GENOMIC DNA]</scope>
    <source>
        <strain evidence="3 4">CGMCC 1.10948</strain>
    </source>
</reference>
<dbReference type="GO" id="GO:0005737">
    <property type="term" value="C:cytoplasm"/>
    <property type="evidence" value="ECO:0007669"/>
    <property type="project" value="TreeGrafter"/>
</dbReference>
<organism evidence="3 4">
    <name type="scientific">Bradyrhizobium huanghuaihaiense</name>
    <dbReference type="NCBI Taxonomy" id="990078"/>
    <lineage>
        <taxon>Bacteria</taxon>
        <taxon>Pseudomonadati</taxon>
        <taxon>Pseudomonadota</taxon>
        <taxon>Alphaproteobacteria</taxon>
        <taxon>Hyphomicrobiales</taxon>
        <taxon>Nitrobacteraceae</taxon>
        <taxon>Bradyrhizobium</taxon>
    </lineage>
</organism>
<keyword evidence="1" id="KW-0067">ATP-binding</keyword>
<sequence length="333" mass="37671">MMSTKKEATSLKNVFWVYPERNTARQREFEERRVWAPYRKVLESMGYRFGLVKPDDIHIEFDHERSVCFVNDARVTPRDTIFVTSMWTMPHQVVDTCNQLFLYSALETLGFFLPIPLKFANITVDKMATYLHLRECPVRHLPTSRIAAGRDVFTKDYAVAVANVKYPALVKPSYWAMGIGVCIAHNPEELHGLVGLARGADTAVVVQPFLSGASDYRVYVVNGEPVLIMKRSPRKDSLTANLATGGTAEYTKTLPSELRGSIDYIASRLPMPYMAMDFLHDGERFWFSEIEPDGALVFDKADELTDAMKVEAATKRFQAFVDGHSAHCAELNQ</sequence>
<dbReference type="PANTHER" id="PTHR21621:SF0">
    <property type="entry name" value="BETA-CITRYLGLUTAMATE SYNTHASE B-RELATED"/>
    <property type="match status" value="1"/>
</dbReference>
<dbReference type="PROSITE" id="PS50975">
    <property type="entry name" value="ATP_GRASP"/>
    <property type="match status" value="1"/>
</dbReference>
<dbReference type="InterPro" id="IPR011761">
    <property type="entry name" value="ATP-grasp"/>
</dbReference>
<dbReference type="GO" id="GO:0005524">
    <property type="term" value="F:ATP binding"/>
    <property type="evidence" value="ECO:0007669"/>
    <property type="project" value="UniProtKB-UniRule"/>
</dbReference>
<protein>
    <submittedName>
        <fullName evidence="3">RimK-like ATP-grasp domain-containing protein</fullName>
    </submittedName>
</protein>
<proteinExistence type="predicted"/>